<organism evidence="2 3">
    <name type="scientific">Caenimonas sedimenti</name>
    <dbReference type="NCBI Taxonomy" id="2596921"/>
    <lineage>
        <taxon>Bacteria</taxon>
        <taxon>Pseudomonadati</taxon>
        <taxon>Pseudomonadota</taxon>
        <taxon>Betaproteobacteria</taxon>
        <taxon>Burkholderiales</taxon>
        <taxon>Comamonadaceae</taxon>
        <taxon>Caenimonas</taxon>
    </lineage>
</organism>
<dbReference type="OrthoDB" id="339302at2"/>
<keyword evidence="3" id="KW-1185">Reference proteome</keyword>
<accession>A0A562ZIE5</accession>
<feature type="transmembrane region" description="Helical" evidence="1">
    <location>
        <begin position="123"/>
        <end position="145"/>
    </location>
</feature>
<keyword evidence="1" id="KW-1133">Transmembrane helix</keyword>
<feature type="transmembrane region" description="Helical" evidence="1">
    <location>
        <begin position="93"/>
        <end position="114"/>
    </location>
</feature>
<proteinExistence type="predicted"/>
<protein>
    <submittedName>
        <fullName evidence="2">Uncharacterized protein</fullName>
    </submittedName>
</protein>
<name>A0A562ZIE5_9BURK</name>
<feature type="transmembrane region" description="Helical" evidence="1">
    <location>
        <begin position="12"/>
        <end position="42"/>
    </location>
</feature>
<feature type="transmembrane region" description="Helical" evidence="1">
    <location>
        <begin position="49"/>
        <end position="68"/>
    </location>
</feature>
<keyword evidence="1" id="KW-0812">Transmembrane</keyword>
<feature type="transmembrane region" description="Helical" evidence="1">
    <location>
        <begin position="151"/>
        <end position="171"/>
    </location>
</feature>
<comment type="caution">
    <text evidence="2">The sequence shown here is derived from an EMBL/GenBank/DDBJ whole genome shotgun (WGS) entry which is preliminary data.</text>
</comment>
<sequence length="189" mass="20387">MDPGKGRDFAGGLVLALGYLLLGIVPTALFATGYVGGFLLWVCTRGREFGFVAVRGPYWLTMALFVAHKVEESQTDFFPALSQLTGHPVPQEITPAGALLYALAGAWLLVPVLMPRRMPFGSFLAWSFFCAMGITELAHFVFPLFMAGPYAYFPGMATVALLAPSAWWGLFRMVRPVPGSSSGETGKAT</sequence>
<gene>
    <name evidence="2" type="ORF">FN976_23890</name>
</gene>
<keyword evidence="1" id="KW-0472">Membrane</keyword>
<evidence type="ECO:0000256" key="1">
    <source>
        <dbReference type="SAM" id="Phobius"/>
    </source>
</evidence>
<dbReference type="EMBL" id="VOBQ01000021">
    <property type="protein sequence ID" value="TWO68106.1"/>
    <property type="molecule type" value="Genomic_DNA"/>
</dbReference>
<evidence type="ECO:0000313" key="2">
    <source>
        <dbReference type="EMBL" id="TWO68106.1"/>
    </source>
</evidence>
<dbReference type="AlphaFoldDB" id="A0A562ZIE5"/>
<evidence type="ECO:0000313" key="3">
    <source>
        <dbReference type="Proteomes" id="UP000318199"/>
    </source>
</evidence>
<dbReference type="Proteomes" id="UP000318199">
    <property type="component" value="Unassembled WGS sequence"/>
</dbReference>
<reference evidence="2 3" key="1">
    <citation type="submission" date="2019-07" db="EMBL/GenBank/DDBJ databases">
        <title>Caenimonas sedimenti sp. nov., isolated from activated sludge.</title>
        <authorList>
            <person name="Xu J."/>
        </authorList>
    </citation>
    <scope>NUCLEOTIDE SEQUENCE [LARGE SCALE GENOMIC DNA]</scope>
    <source>
        <strain evidence="2 3">HX-9-20</strain>
    </source>
</reference>